<dbReference type="AlphaFoldDB" id="A0ABD3GW00"/>
<feature type="region of interest" description="Disordered" evidence="1">
    <location>
        <begin position="238"/>
        <end position="311"/>
    </location>
</feature>
<keyword evidence="3" id="KW-1185">Reference proteome</keyword>
<proteinExistence type="predicted"/>
<feature type="region of interest" description="Disordered" evidence="1">
    <location>
        <begin position="187"/>
        <end position="221"/>
    </location>
</feature>
<accession>A0ABD3GW00</accession>
<feature type="region of interest" description="Disordered" evidence="1">
    <location>
        <begin position="140"/>
        <end position="169"/>
    </location>
</feature>
<evidence type="ECO:0000313" key="2">
    <source>
        <dbReference type="EMBL" id="KAL3681289.1"/>
    </source>
</evidence>
<dbReference type="Proteomes" id="UP001633002">
    <property type="component" value="Unassembled WGS sequence"/>
</dbReference>
<comment type="caution">
    <text evidence="2">The sequence shown here is derived from an EMBL/GenBank/DDBJ whole genome shotgun (WGS) entry which is preliminary data.</text>
</comment>
<feature type="compositionally biased region" description="Low complexity" evidence="1">
    <location>
        <begin position="192"/>
        <end position="207"/>
    </location>
</feature>
<feature type="compositionally biased region" description="Polar residues" evidence="1">
    <location>
        <begin position="268"/>
        <end position="294"/>
    </location>
</feature>
<name>A0ABD3GW00_9MARC</name>
<evidence type="ECO:0000256" key="1">
    <source>
        <dbReference type="SAM" id="MobiDB-lite"/>
    </source>
</evidence>
<organism evidence="2 3">
    <name type="scientific">Riccia sorocarpa</name>
    <dbReference type="NCBI Taxonomy" id="122646"/>
    <lineage>
        <taxon>Eukaryota</taxon>
        <taxon>Viridiplantae</taxon>
        <taxon>Streptophyta</taxon>
        <taxon>Embryophyta</taxon>
        <taxon>Marchantiophyta</taxon>
        <taxon>Marchantiopsida</taxon>
        <taxon>Marchantiidae</taxon>
        <taxon>Marchantiales</taxon>
        <taxon>Ricciaceae</taxon>
        <taxon>Riccia</taxon>
    </lineage>
</organism>
<gene>
    <name evidence="2" type="ORF">R1sor_024245</name>
</gene>
<dbReference type="EMBL" id="JBJQOH010000007">
    <property type="protein sequence ID" value="KAL3681289.1"/>
    <property type="molecule type" value="Genomic_DNA"/>
</dbReference>
<evidence type="ECO:0000313" key="3">
    <source>
        <dbReference type="Proteomes" id="UP001633002"/>
    </source>
</evidence>
<reference evidence="2 3" key="1">
    <citation type="submission" date="2024-09" db="EMBL/GenBank/DDBJ databases">
        <title>Chromosome-scale assembly of Riccia sorocarpa.</title>
        <authorList>
            <person name="Paukszto L."/>
        </authorList>
    </citation>
    <scope>NUCLEOTIDE SEQUENCE [LARGE SCALE GENOMIC DNA]</scope>
    <source>
        <strain evidence="2">LP-2024</strain>
        <tissue evidence="2">Aerial parts of the thallus</tissue>
    </source>
</reference>
<protein>
    <submittedName>
        <fullName evidence="2">Uncharacterized protein</fullName>
    </submittedName>
</protein>
<sequence length="311" mass="34010">MDGNSWEDSDSYREEADIVLNESDLSPSVAEALDTEIEVNLIDVFERRAAIIEEEERTEVQESRGRLAAFLPDNLRIVSPDFISPQWMLIAGWRIYLRNEHGVVYACHPAENLRTPRNFGGPARELLAAYNYQQRLKAARKGKEIATDSDSEGTKKGPAPPSNPDLDPVFQDIFNLRDARGIVISDTPAIRSGTGTNPSSSLNNPSPEVGSVGNNPEVPPLSSTARVREELEQVTVNPAAFNPEGFNPLWSPSGEVHPEDHHPEGSNPEATNPGGNNPEVTNPVDQLGSQNQAEGNPVLFNIIPIPLEDPN</sequence>